<feature type="chain" id="PRO_5045174106" evidence="3">
    <location>
        <begin position="22"/>
        <end position="522"/>
    </location>
</feature>
<dbReference type="NCBIfam" id="TIGR01167">
    <property type="entry name" value="LPXTG_anchor"/>
    <property type="match status" value="1"/>
</dbReference>
<dbReference type="RefSeq" id="WP_289957571.1">
    <property type="nucleotide sequence ID" value="NZ_JAUEMJ010000003.1"/>
</dbReference>
<evidence type="ECO:0000313" key="4">
    <source>
        <dbReference type="EMBL" id="MDN3240651.1"/>
    </source>
</evidence>
<evidence type="ECO:0000256" key="1">
    <source>
        <dbReference type="SAM" id="MobiDB-lite"/>
    </source>
</evidence>
<sequence>MLTVAGAAGLAVAAFASPAAAQTPEVESTIVEDYSPVTVGDEPTLAIAQIIFTEAFPAGHTLTALITIDAPDGTFAIENDDDDDCAPNAAGTVVECTADAAESVSFDYNYAAVLEAEPGDYEYTVEFKVDGTTVATADDVIEVSAHSVESFRYGHGQVEVEPGGTADTAPSFIQTDALPAGTAALAYGVSEPGYIMSGLAEASAPYENCVDGYWNGDGGVTCIVTDFEDKPGTTFAPDSPISFSVGETVPGPFDVCGCGFEVRPLTAAELEDEYGDVDTETGDQLGFETVSEGDDPDDFGWAGYIDVRTTENPFDLSVADANAKGKKGDEVTLTVPVKNLGPADAASFFDGPGSYGIIGSLPKGLELVEAGGDGDDLSCFEPDDPMVEHSFPQVDPAKTDFVCFFWSVGAGESFDFEFTVKITDAASKAKGTLTVAAIDDEGYPGIADADAKNDTADITVNGTGSGNGNGNGNGGGSGKLPKTGTSMGMIVGVAALVLVAGIVLTALTARRRKAGAAGAIEE</sequence>
<evidence type="ECO:0000256" key="2">
    <source>
        <dbReference type="SAM" id="Phobius"/>
    </source>
</evidence>
<feature type="signal peptide" evidence="3">
    <location>
        <begin position="1"/>
        <end position="21"/>
    </location>
</feature>
<feature type="region of interest" description="Disordered" evidence="1">
    <location>
        <begin position="459"/>
        <end position="480"/>
    </location>
</feature>
<accession>A0ABT7YPS9</accession>
<gene>
    <name evidence="4" type="ORF">QWI33_13010</name>
</gene>
<keyword evidence="5" id="KW-1185">Reference proteome</keyword>
<keyword evidence="2" id="KW-0472">Membrane</keyword>
<keyword evidence="2" id="KW-1133">Transmembrane helix</keyword>
<evidence type="ECO:0000256" key="3">
    <source>
        <dbReference type="SAM" id="SignalP"/>
    </source>
</evidence>
<keyword evidence="2" id="KW-0812">Transmembrane</keyword>
<evidence type="ECO:0000313" key="5">
    <source>
        <dbReference type="Proteomes" id="UP001171902"/>
    </source>
</evidence>
<organism evidence="4 5">
    <name type="scientific">Glycomyces tritici</name>
    <dbReference type="NCBI Taxonomy" id="2665176"/>
    <lineage>
        <taxon>Bacteria</taxon>
        <taxon>Bacillati</taxon>
        <taxon>Actinomycetota</taxon>
        <taxon>Actinomycetes</taxon>
        <taxon>Glycomycetales</taxon>
        <taxon>Glycomycetaceae</taxon>
        <taxon>Glycomyces</taxon>
    </lineage>
</organism>
<protein>
    <submittedName>
        <fullName evidence="4">LPXTG cell wall anchor domain-containing protein</fullName>
    </submittedName>
</protein>
<dbReference type="Proteomes" id="UP001171902">
    <property type="component" value="Unassembled WGS sequence"/>
</dbReference>
<keyword evidence="3" id="KW-0732">Signal</keyword>
<dbReference type="EMBL" id="JAUEMJ010000003">
    <property type="protein sequence ID" value="MDN3240651.1"/>
    <property type="molecule type" value="Genomic_DNA"/>
</dbReference>
<feature type="compositionally biased region" description="Gly residues" evidence="1">
    <location>
        <begin position="463"/>
        <end position="478"/>
    </location>
</feature>
<proteinExistence type="predicted"/>
<feature type="transmembrane region" description="Helical" evidence="2">
    <location>
        <begin position="487"/>
        <end position="507"/>
    </location>
</feature>
<name>A0ABT7YPS9_9ACTN</name>
<reference evidence="4" key="1">
    <citation type="submission" date="2023-06" db="EMBL/GenBank/DDBJ databases">
        <title>Gycomyces niveus sp.nov., a novel actinomycete isolated from soil in Shouguang.</title>
        <authorList>
            <person name="Yang X."/>
            <person name="Zhao J."/>
        </authorList>
    </citation>
    <scope>NUCLEOTIDE SEQUENCE</scope>
    <source>
        <strain evidence="4">NEAU C2</strain>
    </source>
</reference>
<comment type="caution">
    <text evidence="4">The sequence shown here is derived from an EMBL/GenBank/DDBJ whole genome shotgun (WGS) entry which is preliminary data.</text>
</comment>